<dbReference type="PROSITE" id="PS51534">
    <property type="entry name" value="SEFIR"/>
    <property type="match status" value="1"/>
</dbReference>
<gene>
    <name evidence="2" type="ORF">SAMN02746066_04268</name>
</gene>
<sequence>MKNIEPEIAISYSQDTQSHIEQVISFANFLREKGYACFMDMLLKQNETSIDFNEMMLKLIPVAKKVIIILTPNYKKKAENFEGGVGKEYRIINDEILRMDNKYLLVTFLPLSTTSISTLLPHGLEGREIIDLNEDQKNGFELLFSKLSDTPIYLFSPVNSKKIKTASKLVKPFELNPLNTKKEIFACIKKILSENKQLLMQYGPNSLIALSNPISTSSETWISIKANTIIPNNNYIISLLEDNMNILSQYECDIFYKFKIHANAFERNQIERQDSEAVPCFPLDFEKMIYKEAE</sequence>
<reference evidence="2 3" key="1">
    <citation type="submission" date="2016-11" db="EMBL/GenBank/DDBJ databases">
        <authorList>
            <person name="Jaros S."/>
            <person name="Januszkiewicz K."/>
            <person name="Wedrychowicz H."/>
        </authorList>
    </citation>
    <scope>NUCLEOTIDE SEQUENCE [LARGE SCALE GENOMIC DNA]</scope>
    <source>
        <strain evidence="2 3">DSM 15930</strain>
    </source>
</reference>
<name>A0A1M7N6N6_9FIRM</name>
<accession>A0A1M7N6N6</accession>
<dbReference type="OrthoDB" id="5149141at2"/>
<dbReference type="Proteomes" id="UP000184038">
    <property type="component" value="Unassembled WGS sequence"/>
</dbReference>
<evidence type="ECO:0000313" key="3">
    <source>
        <dbReference type="Proteomes" id="UP000184038"/>
    </source>
</evidence>
<dbReference type="InterPro" id="IPR035897">
    <property type="entry name" value="Toll_tir_struct_dom_sf"/>
</dbReference>
<proteinExistence type="predicted"/>
<keyword evidence="3" id="KW-1185">Reference proteome</keyword>
<evidence type="ECO:0000259" key="1">
    <source>
        <dbReference type="PROSITE" id="PS51534"/>
    </source>
</evidence>
<feature type="domain" description="SEFIR" evidence="1">
    <location>
        <begin position="5"/>
        <end position="141"/>
    </location>
</feature>
<dbReference type="RefSeq" id="WP_073291188.1">
    <property type="nucleotide sequence ID" value="NZ_FRCP01000025.1"/>
</dbReference>
<dbReference type="STRING" id="1120996.SAMN02746066_04268"/>
<evidence type="ECO:0000313" key="2">
    <source>
        <dbReference type="EMBL" id="SHM99231.1"/>
    </source>
</evidence>
<dbReference type="Pfam" id="PF13676">
    <property type="entry name" value="TIR_2"/>
    <property type="match status" value="1"/>
</dbReference>
<dbReference type="InterPro" id="IPR000157">
    <property type="entry name" value="TIR_dom"/>
</dbReference>
<dbReference type="GO" id="GO:0007165">
    <property type="term" value="P:signal transduction"/>
    <property type="evidence" value="ECO:0007669"/>
    <property type="project" value="InterPro"/>
</dbReference>
<dbReference type="Gene3D" id="3.40.50.10140">
    <property type="entry name" value="Toll/interleukin-1 receptor homology (TIR) domain"/>
    <property type="match status" value="1"/>
</dbReference>
<dbReference type="AlphaFoldDB" id="A0A1M7N6N6"/>
<protein>
    <submittedName>
        <fullName evidence="2">SEFIR domain-containing protein</fullName>
    </submittedName>
</protein>
<organism evidence="2 3">
    <name type="scientific">Anaerosporobacter mobilis DSM 15930</name>
    <dbReference type="NCBI Taxonomy" id="1120996"/>
    <lineage>
        <taxon>Bacteria</taxon>
        <taxon>Bacillati</taxon>
        <taxon>Bacillota</taxon>
        <taxon>Clostridia</taxon>
        <taxon>Lachnospirales</taxon>
        <taxon>Lachnospiraceae</taxon>
        <taxon>Anaerosporobacter</taxon>
    </lineage>
</organism>
<dbReference type="EMBL" id="FRCP01000025">
    <property type="protein sequence ID" value="SHM99231.1"/>
    <property type="molecule type" value="Genomic_DNA"/>
</dbReference>
<dbReference type="InterPro" id="IPR013568">
    <property type="entry name" value="SEFIR_dom"/>
</dbReference>